<dbReference type="GO" id="GO:0006412">
    <property type="term" value="P:translation"/>
    <property type="evidence" value="ECO:0007669"/>
    <property type="project" value="InterPro"/>
</dbReference>
<evidence type="ECO:0000313" key="7">
    <source>
        <dbReference type="EMBL" id="AYO28146.1"/>
    </source>
</evidence>
<dbReference type="AlphaFoldDB" id="A0A3G2QYG4"/>
<dbReference type="InterPro" id="IPR012678">
    <property type="entry name" value="Ribosomal_uL23/eL15/eS24_sf"/>
</dbReference>
<evidence type="ECO:0000256" key="3">
    <source>
        <dbReference type="ARBA" id="ARBA00022884"/>
    </source>
</evidence>
<dbReference type="EMBL" id="MH795128">
    <property type="protein sequence ID" value="AYO28146.1"/>
    <property type="molecule type" value="Genomic_DNA"/>
</dbReference>
<keyword evidence="2" id="KW-0699">rRNA-binding</keyword>
<reference evidence="7" key="1">
    <citation type="submission" date="2018-08" db="EMBL/GenBank/DDBJ databases">
        <title>Comparative Plastid Genomics of Synurophyceae: Evolutionary Evidence of Lateral Gene Transfer and Inverted Repeat Dynamics.</title>
        <authorList>
            <person name="Kim J.I."/>
            <person name="Shin H."/>
            <person name="Skaloud P."/>
            <person name="Jung J."/>
            <person name="Yoon H.S."/>
            <person name="Archibald J.M."/>
            <person name="Shin W."/>
        </authorList>
    </citation>
    <scope>NUCLEOTIDE SEQUENCE</scope>
    <source>
        <strain evidence="7">S114.C7</strain>
    </source>
</reference>
<evidence type="ECO:0000256" key="4">
    <source>
        <dbReference type="ARBA" id="ARBA00022980"/>
    </source>
</evidence>
<dbReference type="HAMAP" id="MF_01369_B">
    <property type="entry name" value="Ribosomal_uL23_B"/>
    <property type="match status" value="1"/>
</dbReference>
<protein>
    <submittedName>
        <fullName evidence="7">Ribosomal protein L23</fullName>
    </submittedName>
</protein>
<dbReference type="GO" id="GO:0019843">
    <property type="term" value="F:rRNA binding"/>
    <property type="evidence" value="ECO:0007669"/>
    <property type="project" value="UniProtKB-KW"/>
</dbReference>
<keyword evidence="5 6" id="KW-0687">Ribonucleoprotein</keyword>
<geneLocation type="plastid" evidence="7"/>
<comment type="similarity">
    <text evidence="1 6">Belongs to the universal ribosomal protein uL23 family.</text>
</comment>
<evidence type="ECO:0000256" key="1">
    <source>
        <dbReference type="ARBA" id="ARBA00006700"/>
    </source>
</evidence>
<accession>A0A3G2QYG4</accession>
<keyword evidence="3" id="KW-0694">RNA-binding</keyword>
<evidence type="ECO:0000256" key="6">
    <source>
        <dbReference type="RuleBase" id="RU003934"/>
    </source>
</evidence>
<dbReference type="Gene3D" id="3.30.70.330">
    <property type="match status" value="1"/>
</dbReference>
<dbReference type="GO" id="GO:0005840">
    <property type="term" value="C:ribosome"/>
    <property type="evidence" value="ECO:0007669"/>
    <property type="project" value="UniProtKB-KW"/>
</dbReference>
<sequence>MIDIVNLLNLIKYPSLTEKSMNLYGNRQYTFIVDRSLTKTEIKYGIQKIFNVSITDINTCNLPIKKRRVGKFLGKRTLFKKAYIKLKEGEKITDLFN</sequence>
<dbReference type="InterPro" id="IPR013025">
    <property type="entry name" value="Ribosomal_uL23-like"/>
</dbReference>
<keyword evidence="4 6" id="KW-0689">Ribosomal protein</keyword>
<dbReference type="NCBIfam" id="NF004363">
    <property type="entry name" value="PRK05738.2-4"/>
    <property type="match status" value="1"/>
</dbReference>
<dbReference type="PROSITE" id="PS00050">
    <property type="entry name" value="RIBOSOMAL_L23"/>
    <property type="match status" value="1"/>
</dbReference>
<dbReference type="GO" id="GO:0003735">
    <property type="term" value="F:structural constituent of ribosome"/>
    <property type="evidence" value="ECO:0007669"/>
    <property type="project" value="InterPro"/>
</dbReference>
<dbReference type="PANTHER" id="PTHR11620">
    <property type="entry name" value="60S RIBOSOMAL PROTEIN L23A"/>
    <property type="match status" value="1"/>
</dbReference>
<dbReference type="InterPro" id="IPR012677">
    <property type="entry name" value="Nucleotide-bd_a/b_plait_sf"/>
</dbReference>
<dbReference type="SUPFAM" id="SSF54189">
    <property type="entry name" value="Ribosomal proteins S24e, L23 and L15e"/>
    <property type="match status" value="1"/>
</dbReference>
<dbReference type="Pfam" id="PF00276">
    <property type="entry name" value="Ribosomal_L23"/>
    <property type="match status" value="1"/>
</dbReference>
<gene>
    <name evidence="7" type="primary">rpl23</name>
</gene>
<evidence type="ECO:0000256" key="5">
    <source>
        <dbReference type="ARBA" id="ARBA00023274"/>
    </source>
</evidence>
<evidence type="ECO:0000256" key="2">
    <source>
        <dbReference type="ARBA" id="ARBA00022730"/>
    </source>
</evidence>
<keyword evidence="7" id="KW-0934">Plastid</keyword>
<dbReference type="GO" id="GO:1990904">
    <property type="term" value="C:ribonucleoprotein complex"/>
    <property type="evidence" value="ECO:0007669"/>
    <property type="project" value="UniProtKB-KW"/>
</dbReference>
<name>A0A3G2QYG4_9STRA</name>
<organism evidence="7">
    <name type="scientific">Synura petersenii</name>
    <dbReference type="NCBI Taxonomy" id="52555"/>
    <lineage>
        <taxon>Eukaryota</taxon>
        <taxon>Sar</taxon>
        <taxon>Stramenopiles</taxon>
        <taxon>Ochrophyta</taxon>
        <taxon>Synurophyceae</taxon>
        <taxon>Synurales</taxon>
        <taxon>Mallomonadaceae</taxon>
        <taxon>Synura</taxon>
    </lineage>
</organism>
<proteinExistence type="inferred from homology"/>
<dbReference type="InterPro" id="IPR001014">
    <property type="entry name" value="Ribosomal_uL23_CS"/>
</dbReference>